<evidence type="ECO:0000313" key="3">
    <source>
        <dbReference type="Proteomes" id="UP000324705"/>
    </source>
</evidence>
<feature type="compositionally biased region" description="Basic and acidic residues" evidence="1">
    <location>
        <begin position="89"/>
        <end position="104"/>
    </location>
</feature>
<sequence length="141" mass="15702">MQLTICNKERKRGGEGVVGEGEEKDLQLTHCTTIYFFCDEDSLATHSKLKAELKAEGCKLHSPAQHNHENALVSFLQPQPSLSSRKNKGGGEHRRDDDGEDHRVPPCTGRRVHALPGGSTCNQPRPRRTRKLYRNSCTVVG</sequence>
<feature type="region of interest" description="Disordered" evidence="1">
    <location>
        <begin position="69"/>
        <end position="128"/>
    </location>
</feature>
<dbReference type="Proteomes" id="UP000324705">
    <property type="component" value="Chromosome 5A"/>
</dbReference>
<accession>A0A9R0U4W3</accession>
<dbReference type="AlphaFoldDB" id="A0A9R0U4W3"/>
<evidence type="ECO:0000256" key="1">
    <source>
        <dbReference type="SAM" id="MobiDB-lite"/>
    </source>
</evidence>
<organism evidence="2 3">
    <name type="scientific">Triticum turgidum subsp. durum</name>
    <name type="common">Durum wheat</name>
    <name type="synonym">Triticum durum</name>
    <dbReference type="NCBI Taxonomy" id="4567"/>
    <lineage>
        <taxon>Eukaryota</taxon>
        <taxon>Viridiplantae</taxon>
        <taxon>Streptophyta</taxon>
        <taxon>Embryophyta</taxon>
        <taxon>Tracheophyta</taxon>
        <taxon>Spermatophyta</taxon>
        <taxon>Magnoliopsida</taxon>
        <taxon>Liliopsida</taxon>
        <taxon>Poales</taxon>
        <taxon>Poaceae</taxon>
        <taxon>BOP clade</taxon>
        <taxon>Pooideae</taxon>
        <taxon>Triticodae</taxon>
        <taxon>Triticeae</taxon>
        <taxon>Triticinae</taxon>
        <taxon>Triticum</taxon>
    </lineage>
</organism>
<keyword evidence="3" id="KW-1185">Reference proteome</keyword>
<dbReference type="Gramene" id="TRITD5Av1G223830.1">
    <property type="protein sequence ID" value="TRITD5Av1G223830.1"/>
    <property type="gene ID" value="TRITD5Av1G223830"/>
</dbReference>
<protein>
    <submittedName>
        <fullName evidence="2">Uncharacterized protein</fullName>
    </submittedName>
</protein>
<name>A0A9R0U4W3_TRITD</name>
<reference evidence="2 3" key="1">
    <citation type="submission" date="2017-09" db="EMBL/GenBank/DDBJ databases">
        <authorList>
            <consortium name="International Durum Wheat Genome Sequencing Consortium (IDWGSC)"/>
            <person name="Milanesi L."/>
        </authorList>
    </citation>
    <scope>NUCLEOTIDE SEQUENCE [LARGE SCALE GENOMIC DNA]</scope>
    <source>
        <strain evidence="3">cv. Svevo</strain>
    </source>
</reference>
<evidence type="ECO:0000313" key="2">
    <source>
        <dbReference type="EMBL" id="VAI23600.1"/>
    </source>
</evidence>
<proteinExistence type="predicted"/>
<gene>
    <name evidence="2" type="ORF">TRITD_5Av1G223830</name>
</gene>
<dbReference type="EMBL" id="LT934119">
    <property type="protein sequence ID" value="VAI23600.1"/>
    <property type="molecule type" value="Genomic_DNA"/>
</dbReference>